<dbReference type="GeneID" id="19471996"/>
<sequence>MWSLTSPLSLLVFGSIVNATTVNRLRARASIPSQQSFDSESTMFRSQGQCRVYTANPTKGKASTMDLCSNVCGGDLYARAAKSSLDCVSVSCMGRGGLPSDNPSVPDPQNDLFVMGYCKCSFPVIEFMASEFAGVVLPKIATVACATFQTAIEGVLKEALEIGANFIPVIGPEASVGLRLAIQSAKTLTKYGGDAIDFVNYVSTPCGLGGQDVVNDINNAFDFLAKVKDAAGVAEALACPPKKSCGKKPKMA</sequence>
<feature type="chain" id="PRO_5004520077" evidence="1">
    <location>
        <begin position="20"/>
        <end position="252"/>
    </location>
</feature>
<organism evidence="2 3">
    <name type="scientific">Glarea lozoyensis (strain ATCC 20868 / MF5171)</name>
    <dbReference type="NCBI Taxonomy" id="1116229"/>
    <lineage>
        <taxon>Eukaryota</taxon>
        <taxon>Fungi</taxon>
        <taxon>Dikarya</taxon>
        <taxon>Ascomycota</taxon>
        <taxon>Pezizomycotina</taxon>
        <taxon>Leotiomycetes</taxon>
        <taxon>Helotiales</taxon>
        <taxon>Helotiaceae</taxon>
        <taxon>Glarea</taxon>
    </lineage>
</organism>
<keyword evidence="3" id="KW-1185">Reference proteome</keyword>
<reference evidence="2 3" key="1">
    <citation type="journal article" date="2013" name="BMC Genomics">
        <title>Genomics-driven discovery of the pneumocandin biosynthetic gene cluster in the fungus Glarea lozoyensis.</title>
        <authorList>
            <person name="Chen L."/>
            <person name="Yue Q."/>
            <person name="Zhang X."/>
            <person name="Xiang M."/>
            <person name="Wang C."/>
            <person name="Li S."/>
            <person name="Che Y."/>
            <person name="Ortiz-Lopez F.J."/>
            <person name="Bills G.F."/>
            <person name="Liu X."/>
            <person name="An Z."/>
        </authorList>
    </citation>
    <scope>NUCLEOTIDE SEQUENCE [LARGE SCALE GENOMIC DNA]</scope>
    <source>
        <strain evidence="3">ATCC 20868 / MF5171</strain>
    </source>
</reference>
<evidence type="ECO:0000256" key="1">
    <source>
        <dbReference type="SAM" id="SignalP"/>
    </source>
</evidence>
<gene>
    <name evidence="2" type="ORF">GLAREA_12956</name>
</gene>
<evidence type="ECO:0000313" key="2">
    <source>
        <dbReference type="EMBL" id="EPE30233.1"/>
    </source>
</evidence>
<dbReference type="HOGENOM" id="CLU_1102861_0_0_1"/>
<feature type="signal peptide" evidence="1">
    <location>
        <begin position="1"/>
        <end position="19"/>
    </location>
</feature>
<keyword evidence="1" id="KW-0732">Signal</keyword>
<accession>S3DV07</accession>
<dbReference type="KEGG" id="glz:GLAREA_12956"/>
<dbReference type="OMA" id="DPVINWI"/>
<dbReference type="AlphaFoldDB" id="S3DV07"/>
<name>S3DV07_GLAL2</name>
<proteinExistence type="predicted"/>
<dbReference type="OrthoDB" id="3554483at2759"/>
<evidence type="ECO:0000313" key="3">
    <source>
        <dbReference type="Proteomes" id="UP000016922"/>
    </source>
</evidence>
<protein>
    <submittedName>
        <fullName evidence="2">Uncharacterized protein</fullName>
    </submittedName>
</protein>
<dbReference type="Proteomes" id="UP000016922">
    <property type="component" value="Unassembled WGS sequence"/>
</dbReference>
<dbReference type="EMBL" id="KE145365">
    <property type="protein sequence ID" value="EPE30233.1"/>
    <property type="molecule type" value="Genomic_DNA"/>
</dbReference>
<dbReference type="RefSeq" id="XP_008082910.1">
    <property type="nucleotide sequence ID" value="XM_008084719.1"/>
</dbReference>